<keyword evidence="2" id="KW-0472">Membrane</keyword>
<accession>A0A409YA13</accession>
<evidence type="ECO:0000313" key="4">
    <source>
        <dbReference type="Proteomes" id="UP000284842"/>
    </source>
</evidence>
<comment type="caution">
    <text evidence="3">The sequence shown here is derived from an EMBL/GenBank/DDBJ whole genome shotgun (WGS) entry which is preliminary data.</text>
</comment>
<feature type="transmembrane region" description="Helical" evidence="2">
    <location>
        <begin position="533"/>
        <end position="553"/>
    </location>
</feature>
<keyword evidence="2" id="KW-1133">Transmembrane helix</keyword>
<dbReference type="InParanoid" id="A0A409YA13"/>
<evidence type="ECO:0000256" key="1">
    <source>
        <dbReference type="SAM" id="MobiDB-lite"/>
    </source>
</evidence>
<organism evidence="3 4">
    <name type="scientific">Panaeolus cyanescens</name>
    <dbReference type="NCBI Taxonomy" id="181874"/>
    <lineage>
        <taxon>Eukaryota</taxon>
        <taxon>Fungi</taxon>
        <taxon>Dikarya</taxon>
        <taxon>Basidiomycota</taxon>
        <taxon>Agaricomycotina</taxon>
        <taxon>Agaricomycetes</taxon>
        <taxon>Agaricomycetidae</taxon>
        <taxon>Agaricales</taxon>
        <taxon>Agaricineae</taxon>
        <taxon>Galeropsidaceae</taxon>
        <taxon>Panaeolus</taxon>
    </lineage>
</organism>
<feature type="transmembrane region" description="Helical" evidence="2">
    <location>
        <begin position="58"/>
        <end position="80"/>
    </location>
</feature>
<feature type="transmembrane region" description="Helical" evidence="2">
    <location>
        <begin position="708"/>
        <end position="731"/>
    </location>
</feature>
<dbReference type="Proteomes" id="UP000284842">
    <property type="component" value="Unassembled WGS sequence"/>
</dbReference>
<keyword evidence="2" id="KW-0812">Transmembrane</keyword>
<gene>
    <name evidence="3" type="ORF">CVT24_009634</name>
</gene>
<name>A0A409YA13_9AGAR</name>
<dbReference type="OrthoDB" id="2548253at2759"/>
<protein>
    <submittedName>
        <fullName evidence="3">Uncharacterized protein</fullName>
    </submittedName>
</protein>
<sequence length="772" mass="87295">MIIDPPKAQDGELELTPESHPGQTPLHPSYPPSPNHLQLDPGPKKRPARRITPRGVCFALALLIAFGVVMMTLSIIRGLLRSLSKPHIKLYQDPKSGIVSGPTVVKPLVGKQGELGGLFDLRATVWIKENLEHEHTKREDDDTEPKREGKETVLVEETIFTGVSLHDKSVKTAINLRIPTEIFKNAVLHESDLRASFILIPKQPSLLDRAVNFSTVNPKTLVQPVRSYPLNHEPTLKDDIIDSFGISTKLLEFYPIQSRCRNSKPLEDSDTSFDFPMDDLDVEIPEPTNNPSSNTKSKEYKGSKSNTKATIGLPVLESHPYIITRTFLRVVDMTQLYKNQAYDANHKKLKATRLSCLTYKQTGAQCERNFQTHGNFETKIRLQSSNGKKSSHEWAYGPFLTTGNNVWGPMDLVPVPVNREDCLPSEEGTSTLIAEDEPYVNVQWHITYSGRIPGKLMFSDAISQAKKLNMSATEEEKKVEQWDYVLYQGMLGHPYREDFHPRRMFMLGIFGLVFVVLDQCLTAYYFFSLASTVGLSTIGTTLIASTWLLDYILSAISKAHSKNSDLFDFFWDVIFRFLPQIIPVLMLKAALRAEVEWTRGGIMKAVPRIRFNPPTHRERASQRIESRVPFTWMVGLFCFLGTFQHFFPLENYYIISPRNTIKPPEPTGLDVYISYIQAFLVSPSYTLGRVLQMTHNHYSRTFAGKYKLAVWLSALGSICYVASESVTVVGYRDVHEGFPLGMLFTLIMVAADALQAWVYPSVVHTEEDVDVQ</sequence>
<dbReference type="AlphaFoldDB" id="A0A409YA13"/>
<keyword evidence="4" id="KW-1185">Reference proteome</keyword>
<evidence type="ECO:0000256" key="2">
    <source>
        <dbReference type="SAM" id="Phobius"/>
    </source>
</evidence>
<proteinExistence type="predicted"/>
<feature type="transmembrane region" description="Helical" evidence="2">
    <location>
        <begin position="737"/>
        <end position="759"/>
    </location>
</feature>
<feature type="region of interest" description="Disordered" evidence="1">
    <location>
        <begin position="277"/>
        <end position="305"/>
    </location>
</feature>
<feature type="region of interest" description="Disordered" evidence="1">
    <location>
        <begin position="1"/>
        <end position="48"/>
    </location>
</feature>
<dbReference type="EMBL" id="NHTK01001344">
    <property type="protein sequence ID" value="PPQ99840.1"/>
    <property type="molecule type" value="Genomic_DNA"/>
</dbReference>
<evidence type="ECO:0000313" key="3">
    <source>
        <dbReference type="EMBL" id="PPQ99840.1"/>
    </source>
</evidence>
<reference evidence="3 4" key="1">
    <citation type="journal article" date="2018" name="Evol. Lett.">
        <title>Horizontal gene cluster transfer increased hallucinogenic mushroom diversity.</title>
        <authorList>
            <person name="Reynolds H.T."/>
            <person name="Vijayakumar V."/>
            <person name="Gluck-Thaler E."/>
            <person name="Korotkin H.B."/>
            <person name="Matheny P.B."/>
            <person name="Slot J.C."/>
        </authorList>
    </citation>
    <scope>NUCLEOTIDE SEQUENCE [LARGE SCALE GENOMIC DNA]</scope>
    <source>
        <strain evidence="3 4">2629</strain>
    </source>
</reference>
<feature type="transmembrane region" description="Helical" evidence="2">
    <location>
        <begin position="628"/>
        <end position="647"/>
    </location>
</feature>
<feature type="transmembrane region" description="Helical" evidence="2">
    <location>
        <begin position="505"/>
        <end position="527"/>
    </location>
</feature>